<name>A0AAX2MH52_CHRVL</name>
<organism evidence="1 2">
    <name type="scientific">Chromobacterium violaceum</name>
    <dbReference type="NCBI Taxonomy" id="536"/>
    <lineage>
        <taxon>Bacteria</taxon>
        <taxon>Pseudomonadati</taxon>
        <taxon>Pseudomonadota</taxon>
        <taxon>Betaproteobacteria</taxon>
        <taxon>Neisseriales</taxon>
        <taxon>Chromobacteriaceae</taxon>
        <taxon>Chromobacterium</taxon>
    </lineage>
</organism>
<protein>
    <recommendedName>
        <fullName evidence="3">Peptidase</fullName>
    </recommendedName>
</protein>
<dbReference type="RefSeq" id="WP_076226394.1">
    <property type="nucleotide sequence ID" value="NZ_JBHMEH010000088.1"/>
</dbReference>
<comment type="caution">
    <text evidence="1">The sequence shown here is derived from an EMBL/GenBank/DDBJ whole genome shotgun (WGS) entry which is preliminary data.</text>
</comment>
<evidence type="ECO:0000313" key="2">
    <source>
        <dbReference type="Proteomes" id="UP000254029"/>
    </source>
</evidence>
<dbReference type="Proteomes" id="UP000254029">
    <property type="component" value="Unassembled WGS sequence"/>
</dbReference>
<evidence type="ECO:0008006" key="3">
    <source>
        <dbReference type="Google" id="ProtNLM"/>
    </source>
</evidence>
<gene>
    <name evidence="1" type="ORF">NCTC8684_04684</name>
</gene>
<dbReference type="AlphaFoldDB" id="A0AAX2MH52"/>
<dbReference type="EMBL" id="UIGR01000003">
    <property type="protein sequence ID" value="SUY93547.1"/>
    <property type="molecule type" value="Genomic_DNA"/>
</dbReference>
<accession>A0AAX2MH52</accession>
<sequence length="202" mass="22244">MNNQHRIFQIFKTGTFSGMDGTSLFFSEDDLQMTASTYDPQRYTAPLVIGHPQDDKPVYGQVIGLFVKDGGLYAQAISDSTLEELVKAGRYRKISASFFLPWSSTNPTPGAYSLKHVGFLGAVPPAVKGMPDPEFAEMANSLCFSEGFELSKPATAAFAEFSSQSFERERAVHHQLALDYQQTCPALSYMEAATLAERVLSF</sequence>
<evidence type="ECO:0000313" key="1">
    <source>
        <dbReference type="EMBL" id="SUY93547.1"/>
    </source>
</evidence>
<proteinExistence type="predicted"/>
<reference evidence="1 2" key="1">
    <citation type="submission" date="2018-06" db="EMBL/GenBank/DDBJ databases">
        <authorList>
            <consortium name="Pathogen Informatics"/>
            <person name="Doyle S."/>
        </authorList>
    </citation>
    <scope>NUCLEOTIDE SEQUENCE [LARGE SCALE GENOMIC DNA]</scope>
    <source>
        <strain evidence="1 2">NCTC8684</strain>
    </source>
</reference>